<sequence>MMEKNSEAKWGNWIGYVLLPFDICLRDNPLDYIRTAKAIIDRKKHSLEALCTFSISGFIFALFGIKKTSALFHKILSATTMAFSNVVGPLEEIGFYGHPMAYLAGATYGQPHELMVNFQSYVNKMTIVLSVDEATIPDPHRLCDDIVESLKLMKDALLQKGLLK</sequence>
<dbReference type="Pfam" id="PF06974">
    <property type="entry name" value="WS_DGAT_C"/>
    <property type="match status" value="1"/>
</dbReference>
<organism evidence="3 4">
    <name type="scientific">Cannabis sativa</name>
    <name type="common">Hemp</name>
    <name type="synonym">Marijuana</name>
    <dbReference type="NCBI Taxonomy" id="3483"/>
    <lineage>
        <taxon>Eukaryota</taxon>
        <taxon>Viridiplantae</taxon>
        <taxon>Streptophyta</taxon>
        <taxon>Embryophyta</taxon>
        <taxon>Tracheophyta</taxon>
        <taxon>Spermatophyta</taxon>
        <taxon>Magnoliopsida</taxon>
        <taxon>eudicotyledons</taxon>
        <taxon>Gunneridae</taxon>
        <taxon>Pentapetalae</taxon>
        <taxon>rosids</taxon>
        <taxon>fabids</taxon>
        <taxon>Rosales</taxon>
        <taxon>Cannabaceae</taxon>
        <taxon>Cannabis</taxon>
    </lineage>
</organism>
<dbReference type="GO" id="GO:0008374">
    <property type="term" value="F:O-acyltransferase activity"/>
    <property type="evidence" value="ECO:0007669"/>
    <property type="project" value="InterPro"/>
</dbReference>
<feature type="domain" description="O-acyltransferase WSD1 C-terminal" evidence="2">
    <location>
        <begin position="10"/>
        <end position="154"/>
    </location>
</feature>
<keyword evidence="1" id="KW-0472">Membrane</keyword>
<dbReference type="PANTHER" id="PTHR31650">
    <property type="entry name" value="O-ACYLTRANSFERASE (WSD1-LIKE) FAMILY PROTEIN"/>
    <property type="match status" value="1"/>
</dbReference>
<evidence type="ECO:0000256" key="1">
    <source>
        <dbReference type="SAM" id="Phobius"/>
    </source>
</evidence>
<dbReference type="OMA" id="PRDEISC"/>
<evidence type="ECO:0000313" key="3">
    <source>
        <dbReference type="EnsemblPlants" id="cds.evm.model.02.1811"/>
    </source>
</evidence>
<dbReference type="EMBL" id="UZAU01000224">
    <property type="status" value="NOT_ANNOTATED_CDS"/>
    <property type="molecule type" value="Genomic_DNA"/>
</dbReference>
<dbReference type="Proteomes" id="UP000596661">
    <property type="component" value="Chromosome 2"/>
</dbReference>
<dbReference type="Gramene" id="evm.model.02.1811">
    <property type="protein sequence ID" value="cds.evm.model.02.1811"/>
    <property type="gene ID" value="evm.TU.02.1811"/>
</dbReference>
<evidence type="ECO:0000259" key="2">
    <source>
        <dbReference type="Pfam" id="PF06974"/>
    </source>
</evidence>
<dbReference type="AlphaFoldDB" id="A0A803NV78"/>
<feature type="transmembrane region" description="Helical" evidence="1">
    <location>
        <begin position="47"/>
        <end position="65"/>
    </location>
</feature>
<dbReference type="InterPro" id="IPR009721">
    <property type="entry name" value="O-acyltransferase_WSD1_C"/>
</dbReference>
<dbReference type="InterPro" id="IPR045034">
    <property type="entry name" value="O-acyltransferase_WSD1-like"/>
</dbReference>
<keyword evidence="1" id="KW-0812">Transmembrane</keyword>
<evidence type="ECO:0000313" key="4">
    <source>
        <dbReference type="Proteomes" id="UP000596661"/>
    </source>
</evidence>
<accession>A0A803NV78</accession>
<keyword evidence="4" id="KW-1185">Reference proteome</keyword>
<dbReference type="GO" id="GO:0019432">
    <property type="term" value="P:triglyceride biosynthetic process"/>
    <property type="evidence" value="ECO:0007669"/>
    <property type="project" value="TreeGrafter"/>
</dbReference>
<reference evidence="3" key="2">
    <citation type="submission" date="2021-03" db="UniProtKB">
        <authorList>
            <consortium name="EnsemblPlants"/>
        </authorList>
    </citation>
    <scope>IDENTIFICATION</scope>
</reference>
<reference evidence="3" key="1">
    <citation type="submission" date="2018-11" db="EMBL/GenBank/DDBJ databases">
        <authorList>
            <person name="Grassa J C."/>
        </authorList>
    </citation>
    <scope>NUCLEOTIDE SEQUENCE [LARGE SCALE GENOMIC DNA]</scope>
</reference>
<dbReference type="EnsemblPlants" id="evm.model.02.1811">
    <property type="protein sequence ID" value="cds.evm.model.02.1811"/>
    <property type="gene ID" value="evm.TU.02.1811"/>
</dbReference>
<dbReference type="GO" id="GO:0005886">
    <property type="term" value="C:plasma membrane"/>
    <property type="evidence" value="ECO:0007669"/>
    <property type="project" value="TreeGrafter"/>
</dbReference>
<proteinExistence type="predicted"/>
<keyword evidence="1" id="KW-1133">Transmembrane helix</keyword>
<protein>
    <recommendedName>
        <fullName evidence="2">O-acyltransferase WSD1 C-terminal domain-containing protein</fullName>
    </recommendedName>
</protein>
<dbReference type="PANTHER" id="PTHR31650:SF74">
    <property type="entry name" value="O-ACYLTRANSFERASE WSD1-LIKE"/>
    <property type="match status" value="1"/>
</dbReference>
<name>A0A803NV78_CANSA</name>